<dbReference type="Gene3D" id="1.10.10.10">
    <property type="entry name" value="Winged helix-like DNA-binding domain superfamily/Winged helix DNA-binding domain"/>
    <property type="match status" value="1"/>
</dbReference>
<evidence type="ECO:0000313" key="6">
    <source>
        <dbReference type="Proteomes" id="UP000035058"/>
    </source>
</evidence>
<keyword evidence="1" id="KW-0805">Transcription regulation</keyword>
<dbReference type="InterPro" id="IPR028978">
    <property type="entry name" value="Chorismate_lyase_/UTRA_dom_sf"/>
</dbReference>
<dbReference type="Pfam" id="PF00392">
    <property type="entry name" value="GntR"/>
    <property type="match status" value="1"/>
</dbReference>
<dbReference type="GO" id="GO:0045892">
    <property type="term" value="P:negative regulation of DNA-templated transcription"/>
    <property type="evidence" value="ECO:0007669"/>
    <property type="project" value="TreeGrafter"/>
</dbReference>
<dbReference type="GO" id="GO:0003700">
    <property type="term" value="F:DNA-binding transcription factor activity"/>
    <property type="evidence" value="ECO:0007669"/>
    <property type="project" value="InterPro"/>
</dbReference>
<evidence type="ECO:0000256" key="3">
    <source>
        <dbReference type="ARBA" id="ARBA00023163"/>
    </source>
</evidence>
<dbReference type="AlphaFoldDB" id="K6X5E1"/>
<dbReference type="SMART" id="SM00866">
    <property type="entry name" value="UTRA"/>
    <property type="match status" value="1"/>
</dbReference>
<feature type="domain" description="HTH gntR-type" evidence="4">
    <location>
        <begin position="1"/>
        <end position="62"/>
    </location>
</feature>
<dbReference type="PANTHER" id="PTHR44846:SF1">
    <property type="entry name" value="MANNOSYL-D-GLYCERATE TRANSPORT_METABOLISM SYSTEM REPRESSOR MNGR-RELATED"/>
    <property type="match status" value="1"/>
</dbReference>
<sequence>MRDMIAASIRAGHLPESAQLAEDALVSELGASRGTVRAALRSLAEDGLLVRRPRVGTIVHPRHARLEISDTVDKSWQDPEISLQILDQRTVATTEFLRSCLATEDESVRLLDILFRRHGEVIGVRTAYFSAEVTFDFDAYTGPVTMGSVSSLHFSAPIAIVVTEVTAAAADARTSEQLGIAEGSPVLCRTQVFSDADGRPLQVSFDHYRADRTSFVTDPLAVTMQD</sequence>
<keyword evidence="2" id="KW-0238">DNA-binding</keyword>
<dbReference type="InterPro" id="IPR000524">
    <property type="entry name" value="Tscrpt_reg_HTH_GntR"/>
</dbReference>
<dbReference type="CDD" id="cd07377">
    <property type="entry name" value="WHTH_GntR"/>
    <property type="match status" value="1"/>
</dbReference>
<gene>
    <name evidence="5" type="ORF">GONAM_10_00930</name>
</gene>
<dbReference type="SUPFAM" id="SSF64288">
    <property type="entry name" value="Chorismate lyase-like"/>
    <property type="match status" value="1"/>
</dbReference>
<dbReference type="SUPFAM" id="SSF46785">
    <property type="entry name" value="Winged helix' DNA-binding domain"/>
    <property type="match status" value="1"/>
</dbReference>
<keyword evidence="3" id="KW-0804">Transcription</keyword>
<dbReference type="GO" id="GO:0003677">
    <property type="term" value="F:DNA binding"/>
    <property type="evidence" value="ECO:0007669"/>
    <property type="project" value="UniProtKB-KW"/>
</dbReference>
<evidence type="ECO:0000259" key="4">
    <source>
        <dbReference type="PROSITE" id="PS50949"/>
    </source>
</evidence>
<evidence type="ECO:0000256" key="2">
    <source>
        <dbReference type="ARBA" id="ARBA00023125"/>
    </source>
</evidence>
<evidence type="ECO:0000256" key="1">
    <source>
        <dbReference type="ARBA" id="ARBA00023015"/>
    </source>
</evidence>
<dbReference type="EMBL" id="BAHE01000010">
    <property type="protein sequence ID" value="GAB99622.1"/>
    <property type="molecule type" value="Genomic_DNA"/>
</dbReference>
<dbReference type="InterPro" id="IPR036390">
    <property type="entry name" value="WH_DNA-bd_sf"/>
</dbReference>
<accession>K6X5E1</accession>
<dbReference type="SMART" id="SM00345">
    <property type="entry name" value="HTH_GNTR"/>
    <property type="match status" value="1"/>
</dbReference>
<evidence type="ECO:0000313" key="5">
    <source>
        <dbReference type="EMBL" id="GAB99622.1"/>
    </source>
</evidence>
<dbReference type="Pfam" id="PF07702">
    <property type="entry name" value="UTRA"/>
    <property type="match status" value="1"/>
</dbReference>
<dbReference type="InterPro" id="IPR011663">
    <property type="entry name" value="UTRA"/>
</dbReference>
<keyword evidence="6" id="KW-1185">Reference proteome</keyword>
<dbReference type="InterPro" id="IPR050679">
    <property type="entry name" value="Bact_HTH_transcr_reg"/>
</dbReference>
<reference evidence="5 6" key="1">
    <citation type="submission" date="2012-08" db="EMBL/GenBank/DDBJ databases">
        <title>Whole genome shotgun sequence of Gordonia namibiensis NBRC 108229.</title>
        <authorList>
            <person name="Isaki-Nakamura S."/>
            <person name="Hosoyama A."/>
            <person name="Tsuchikane K."/>
            <person name="Katsumata H."/>
            <person name="Baba S."/>
            <person name="Yamazaki S."/>
            <person name="Fujita N."/>
        </authorList>
    </citation>
    <scope>NUCLEOTIDE SEQUENCE [LARGE SCALE GENOMIC DNA]</scope>
    <source>
        <strain evidence="5 6">NBRC 108229</strain>
    </source>
</reference>
<comment type="caution">
    <text evidence="5">The sequence shown here is derived from an EMBL/GenBank/DDBJ whole genome shotgun (WGS) entry which is preliminary data.</text>
</comment>
<dbReference type="PROSITE" id="PS50949">
    <property type="entry name" value="HTH_GNTR"/>
    <property type="match status" value="1"/>
</dbReference>
<protein>
    <submittedName>
        <fullName evidence="5">Putative transcriptional regulator</fullName>
    </submittedName>
</protein>
<dbReference type="InterPro" id="IPR036388">
    <property type="entry name" value="WH-like_DNA-bd_sf"/>
</dbReference>
<organism evidence="5 6">
    <name type="scientific">Gordonia namibiensis NBRC 108229</name>
    <dbReference type="NCBI Taxonomy" id="1208314"/>
    <lineage>
        <taxon>Bacteria</taxon>
        <taxon>Bacillati</taxon>
        <taxon>Actinomycetota</taxon>
        <taxon>Actinomycetes</taxon>
        <taxon>Mycobacteriales</taxon>
        <taxon>Gordoniaceae</taxon>
        <taxon>Gordonia</taxon>
    </lineage>
</organism>
<dbReference type="Gene3D" id="3.40.1410.10">
    <property type="entry name" value="Chorismate lyase-like"/>
    <property type="match status" value="1"/>
</dbReference>
<proteinExistence type="predicted"/>
<dbReference type="PANTHER" id="PTHR44846">
    <property type="entry name" value="MANNOSYL-D-GLYCERATE TRANSPORT/METABOLISM SYSTEM REPRESSOR MNGR-RELATED"/>
    <property type="match status" value="1"/>
</dbReference>
<dbReference type="Proteomes" id="UP000035058">
    <property type="component" value="Unassembled WGS sequence"/>
</dbReference>
<name>K6X5E1_9ACTN</name>